<comment type="caution">
    <text evidence="1">The sequence shown here is derived from an EMBL/GenBank/DDBJ whole genome shotgun (WGS) entry which is preliminary data.</text>
</comment>
<evidence type="ECO:0000313" key="1">
    <source>
        <dbReference type="EMBL" id="KAJ9702089.1"/>
    </source>
</evidence>
<reference evidence="1 2" key="1">
    <citation type="journal article" date="2023" name="BMC Biotechnol.">
        <title>Vitis rotundifolia cv Carlos genome sequencing.</title>
        <authorList>
            <person name="Huff M."/>
            <person name="Hulse-Kemp A."/>
            <person name="Scheffler B."/>
            <person name="Youngblood R."/>
            <person name="Simpson S."/>
            <person name="Babiker E."/>
            <person name="Staton M."/>
        </authorList>
    </citation>
    <scope>NUCLEOTIDE SEQUENCE [LARGE SCALE GENOMIC DNA]</scope>
    <source>
        <tissue evidence="1">Leaf</tissue>
    </source>
</reference>
<sequence length="165" mass="17950">MLSRKFLRDGETPEAASATSGTTMEAVNAAAVSPVIAFSLREAFTSSRLPLDFGFTATAFFDGFTCSGWKKASEVGLWSSLFWLAEVSGIAIETLAIVSNSSLLICSSGCCWEENGAWCLDRWTEIGEKEMRGGNKRFSADVSLNCYPTWHILDSVLVDKVILVD</sequence>
<proteinExistence type="predicted"/>
<organism evidence="1 2">
    <name type="scientific">Vitis rotundifolia</name>
    <name type="common">Muscadine grape</name>
    <dbReference type="NCBI Taxonomy" id="103349"/>
    <lineage>
        <taxon>Eukaryota</taxon>
        <taxon>Viridiplantae</taxon>
        <taxon>Streptophyta</taxon>
        <taxon>Embryophyta</taxon>
        <taxon>Tracheophyta</taxon>
        <taxon>Spermatophyta</taxon>
        <taxon>Magnoliopsida</taxon>
        <taxon>eudicotyledons</taxon>
        <taxon>Gunneridae</taxon>
        <taxon>Pentapetalae</taxon>
        <taxon>rosids</taxon>
        <taxon>Vitales</taxon>
        <taxon>Vitaceae</taxon>
        <taxon>Viteae</taxon>
        <taxon>Vitis</taxon>
    </lineage>
</organism>
<dbReference type="Proteomes" id="UP001168098">
    <property type="component" value="Unassembled WGS sequence"/>
</dbReference>
<evidence type="ECO:0000313" key="2">
    <source>
        <dbReference type="Proteomes" id="UP001168098"/>
    </source>
</evidence>
<gene>
    <name evidence="1" type="ORF">PVL29_004029</name>
</gene>
<keyword evidence="2" id="KW-1185">Reference proteome</keyword>
<dbReference type="EMBL" id="JARBHA010000004">
    <property type="protein sequence ID" value="KAJ9702089.1"/>
    <property type="molecule type" value="Genomic_DNA"/>
</dbReference>
<protein>
    <submittedName>
        <fullName evidence="1">Uncharacterized protein</fullName>
    </submittedName>
</protein>
<dbReference type="AlphaFoldDB" id="A0AA39A927"/>
<name>A0AA39A927_VITRO</name>
<accession>A0AA39A927</accession>